<proteinExistence type="predicted"/>
<dbReference type="EMBL" id="BGZK01000063">
    <property type="protein sequence ID" value="GBP14344.1"/>
    <property type="molecule type" value="Genomic_DNA"/>
</dbReference>
<keyword evidence="2" id="KW-1185">Reference proteome</keyword>
<dbReference type="Proteomes" id="UP000299102">
    <property type="component" value="Unassembled WGS sequence"/>
</dbReference>
<gene>
    <name evidence="1" type="ORF">EVAR_92343_1</name>
</gene>
<evidence type="ECO:0000313" key="1">
    <source>
        <dbReference type="EMBL" id="GBP14344.1"/>
    </source>
</evidence>
<reference evidence="1 2" key="1">
    <citation type="journal article" date="2019" name="Commun. Biol.">
        <title>The bagworm genome reveals a unique fibroin gene that provides high tensile strength.</title>
        <authorList>
            <person name="Kono N."/>
            <person name="Nakamura H."/>
            <person name="Ohtoshi R."/>
            <person name="Tomita M."/>
            <person name="Numata K."/>
            <person name="Arakawa K."/>
        </authorList>
    </citation>
    <scope>NUCLEOTIDE SEQUENCE [LARGE SCALE GENOMIC DNA]</scope>
</reference>
<evidence type="ECO:0000313" key="2">
    <source>
        <dbReference type="Proteomes" id="UP000299102"/>
    </source>
</evidence>
<protein>
    <submittedName>
        <fullName evidence="1">Uncharacterized protein</fullName>
    </submittedName>
</protein>
<comment type="caution">
    <text evidence="1">The sequence shown here is derived from an EMBL/GenBank/DDBJ whole genome shotgun (WGS) entry which is preliminary data.</text>
</comment>
<sequence>MSCRPRPHRHTGDDGLQQRPLRTRSSVYLCVVCVCLYARTRACVHACVRVRSVLEREEKVFSIVFASAANSWRIERRMRTLQFKYPHRIAACSQPADIVANGSDSKAERRAKHAVARR</sequence>
<name>A0A4C1TJS6_EUMVA</name>
<accession>A0A4C1TJS6</accession>
<organism evidence="1 2">
    <name type="scientific">Eumeta variegata</name>
    <name type="common">Bagworm moth</name>
    <name type="synonym">Eumeta japonica</name>
    <dbReference type="NCBI Taxonomy" id="151549"/>
    <lineage>
        <taxon>Eukaryota</taxon>
        <taxon>Metazoa</taxon>
        <taxon>Ecdysozoa</taxon>
        <taxon>Arthropoda</taxon>
        <taxon>Hexapoda</taxon>
        <taxon>Insecta</taxon>
        <taxon>Pterygota</taxon>
        <taxon>Neoptera</taxon>
        <taxon>Endopterygota</taxon>
        <taxon>Lepidoptera</taxon>
        <taxon>Glossata</taxon>
        <taxon>Ditrysia</taxon>
        <taxon>Tineoidea</taxon>
        <taxon>Psychidae</taxon>
        <taxon>Oiketicinae</taxon>
        <taxon>Eumeta</taxon>
    </lineage>
</organism>
<dbReference type="AlphaFoldDB" id="A0A4C1TJS6"/>